<sequence>MITHIMDALNLQTQVDSTLPPTELSQKKISVDMSEMYLRPTVEGNKAQPSQMFRKTLGQPPVCACGQQHTNWNDNSCICSDSYGEAYFDLEEGLWVKSSPSGTEVHFDEDSGRWFERVRTGPPGEENKERLSQDIGKAPESPPVCSCGQSDTPDQSGKSCICSNLCEPYFNPEEGLWKSHDGIGSKAYFDQDSRR</sequence>
<protein>
    <submittedName>
        <fullName evidence="2">Uncharacterized protein</fullName>
    </submittedName>
</protein>
<proteinExistence type="predicted"/>
<feature type="compositionally biased region" description="Basic and acidic residues" evidence="1">
    <location>
        <begin position="116"/>
        <end position="132"/>
    </location>
</feature>
<dbReference type="AlphaFoldDB" id="A0A5N7BYP5"/>
<dbReference type="OrthoDB" id="5329749at2759"/>
<dbReference type="Proteomes" id="UP000326877">
    <property type="component" value="Unassembled WGS sequence"/>
</dbReference>
<gene>
    <name evidence="2" type="ORF">BDV23DRAFT_162271</name>
</gene>
<organism evidence="2">
    <name type="scientific">Petromyces alliaceus</name>
    <name type="common">Aspergillus alliaceus</name>
    <dbReference type="NCBI Taxonomy" id="209559"/>
    <lineage>
        <taxon>Eukaryota</taxon>
        <taxon>Fungi</taxon>
        <taxon>Dikarya</taxon>
        <taxon>Ascomycota</taxon>
        <taxon>Pezizomycotina</taxon>
        <taxon>Eurotiomycetes</taxon>
        <taxon>Eurotiomycetidae</taxon>
        <taxon>Eurotiales</taxon>
        <taxon>Aspergillaceae</taxon>
        <taxon>Aspergillus</taxon>
        <taxon>Aspergillus subgen. Circumdati</taxon>
    </lineage>
</organism>
<reference evidence="2" key="1">
    <citation type="submission" date="2019-04" db="EMBL/GenBank/DDBJ databases">
        <title>Friends and foes A comparative genomics studyof 23 Aspergillus species from section Flavi.</title>
        <authorList>
            <consortium name="DOE Joint Genome Institute"/>
            <person name="Kjaerbolling I."/>
            <person name="Vesth T."/>
            <person name="Frisvad J.C."/>
            <person name="Nybo J.L."/>
            <person name="Theobald S."/>
            <person name="Kildgaard S."/>
            <person name="Isbrandt T."/>
            <person name="Kuo A."/>
            <person name="Sato A."/>
            <person name="Lyhne E.K."/>
            <person name="Kogle M.E."/>
            <person name="Wiebenga A."/>
            <person name="Kun R.S."/>
            <person name="Lubbers R.J."/>
            <person name="Makela M.R."/>
            <person name="Barry K."/>
            <person name="Chovatia M."/>
            <person name="Clum A."/>
            <person name="Daum C."/>
            <person name="Haridas S."/>
            <person name="He G."/>
            <person name="LaButti K."/>
            <person name="Lipzen A."/>
            <person name="Mondo S."/>
            <person name="Riley R."/>
            <person name="Salamov A."/>
            <person name="Simmons B.A."/>
            <person name="Magnuson J.K."/>
            <person name="Henrissat B."/>
            <person name="Mortensen U.H."/>
            <person name="Larsen T.O."/>
            <person name="Devries R.P."/>
            <person name="Grigoriev I.V."/>
            <person name="Machida M."/>
            <person name="Baker S.E."/>
            <person name="Andersen M.R."/>
        </authorList>
    </citation>
    <scope>NUCLEOTIDE SEQUENCE [LARGE SCALE GENOMIC DNA]</scope>
    <source>
        <strain evidence="2">IBT 14317</strain>
    </source>
</reference>
<evidence type="ECO:0000313" key="2">
    <source>
        <dbReference type="EMBL" id="KAE8386955.1"/>
    </source>
</evidence>
<evidence type="ECO:0000256" key="1">
    <source>
        <dbReference type="SAM" id="MobiDB-lite"/>
    </source>
</evidence>
<name>A0A5N7BYP5_PETAA</name>
<feature type="region of interest" description="Disordered" evidence="1">
    <location>
        <begin position="116"/>
        <end position="137"/>
    </location>
</feature>
<dbReference type="EMBL" id="ML735302">
    <property type="protein sequence ID" value="KAE8386955.1"/>
    <property type="molecule type" value="Genomic_DNA"/>
</dbReference>
<accession>A0A5N7BYP5</accession>